<protein>
    <submittedName>
        <fullName evidence="14">Putative signaling protein</fullName>
    </submittedName>
</protein>
<dbReference type="CDD" id="cd18773">
    <property type="entry name" value="PDC1_HK_sensor"/>
    <property type="match status" value="1"/>
</dbReference>
<evidence type="ECO:0000313" key="15">
    <source>
        <dbReference type="Proteomes" id="UP000033070"/>
    </source>
</evidence>
<feature type="domain" description="GGDEF" evidence="13">
    <location>
        <begin position="705"/>
        <end position="838"/>
    </location>
</feature>
<dbReference type="SMART" id="SM00086">
    <property type="entry name" value="PAC"/>
    <property type="match status" value="1"/>
</dbReference>
<evidence type="ECO:0000256" key="2">
    <source>
        <dbReference type="ARBA" id="ARBA00022553"/>
    </source>
</evidence>
<keyword evidence="7" id="KW-0902">Two-component regulatory system</keyword>
<dbReference type="CDD" id="cd06225">
    <property type="entry name" value="HAMP"/>
    <property type="match status" value="1"/>
</dbReference>
<dbReference type="InterPro" id="IPR001633">
    <property type="entry name" value="EAL_dom"/>
</dbReference>
<dbReference type="Gene3D" id="6.10.340.10">
    <property type="match status" value="1"/>
</dbReference>
<dbReference type="Gene3D" id="2.10.70.100">
    <property type="match status" value="1"/>
</dbReference>
<keyword evidence="9" id="KW-1133">Transmembrane helix</keyword>
<dbReference type="SMART" id="SM00304">
    <property type="entry name" value="HAMP"/>
    <property type="match status" value="1"/>
</dbReference>
<dbReference type="Gene3D" id="3.30.450.20">
    <property type="entry name" value="PAS domain"/>
    <property type="match status" value="2"/>
</dbReference>
<dbReference type="SUPFAM" id="SSF141868">
    <property type="entry name" value="EAL domain-like"/>
    <property type="match status" value="1"/>
</dbReference>
<dbReference type="InterPro" id="IPR035965">
    <property type="entry name" value="PAS-like_dom_sf"/>
</dbReference>
<dbReference type="RefSeq" id="WP_084612062.1">
    <property type="nucleotide sequence ID" value="NZ_AP018738.1"/>
</dbReference>
<evidence type="ECO:0000259" key="11">
    <source>
        <dbReference type="PROSITE" id="PS50883"/>
    </source>
</evidence>
<dbReference type="PROSITE" id="PS50113">
    <property type="entry name" value="PAC"/>
    <property type="match status" value="1"/>
</dbReference>
<dbReference type="Proteomes" id="UP000033070">
    <property type="component" value="Chromosome"/>
</dbReference>
<comment type="catalytic activity">
    <reaction evidence="8">
        <text>3',3'-c-di-GMP + H2O = 5'-phosphoguanylyl(3'-&gt;5')guanosine + H(+)</text>
        <dbReference type="Rhea" id="RHEA:24902"/>
        <dbReference type="ChEBI" id="CHEBI:15377"/>
        <dbReference type="ChEBI" id="CHEBI:15378"/>
        <dbReference type="ChEBI" id="CHEBI:58754"/>
        <dbReference type="ChEBI" id="CHEBI:58805"/>
        <dbReference type="EC" id="3.1.4.52"/>
    </reaction>
    <physiologicalReaction direction="left-to-right" evidence="8">
        <dbReference type="Rhea" id="RHEA:24903"/>
    </physiologicalReaction>
</comment>
<gene>
    <name evidence="14" type="ORF">OYT1_ch1521</name>
</gene>
<dbReference type="PROSITE" id="PS50885">
    <property type="entry name" value="HAMP"/>
    <property type="match status" value="1"/>
</dbReference>
<dbReference type="PANTHER" id="PTHR44757:SF2">
    <property type="entry name" value="BIOFILM ARCHITECTURE MAINTENANCE PROTEIN MBAA"/>
    <property type="match status" value="1"/>
</dbReference>
<name>A0A2Z6GCM3_9PROT</name>
<dbReference type="PROSITE" id="PS50883">
    <property type="entry name" value="EAL"/>
    <property type="match status" value="1"/>
</dbReference>
<dbReference type="NCBIfam" id="TIGR00254">
    <property type="entry name" value="GGDEF"/>
    <property type="match status" value="1"/>
</dbReference>
<dbReference type="STRING" id="1188319.OYT1_02332"/>
<keyword evidence="9" id="KW-0812">Transmembrane</keyword>
<dbReference type="GO" id="GO:0071732">
    <property type="term" value="P:cellular response to nitric oxide"/>
    <property type="evidence" value="ECO:0007669"/>
    <property type="project" value="UniProtKB-ARBA"/>
</dbReference>
<proteinExistence type="predicted"/>
<keyword evidence="5" id="KW-0418">Kinase</keyword>
<feature type="transmembrane region" description="Helical" evidence="9">
    <location>
        <begin position="281"/>
        <end position="299"/>
    </location>
</feature>
<dbReference type="SUPFAM" id="SSF55781">
    <property type="entry name" value="GAF domain-like"/>
    <property type="match status" value="1"/>
</dbReference>
<evidence type="ECO:0000313" key="14">
    <source>
        <dbReference type="EMBL" id="BBE51069.1"/>
    </source>
</evidence>
<evidence type="ECO:0000259" key="10">
    <source>
        <dbReference type="PROSITE" id="PS50113"/>
    </source>
</evidence>
<dbReference type="Gene3D" id="3.20.20.450">
    <property type="entry name" value="EAL domain"/>
    <property type="match status" value="1"/>
</dbReference>
<dbReference type="InterPro" id="IPR029787">
    <property type="entry name" value="Nucleotide_cyclase"/>
</dbReference>
<evidence type="ECO:0000256" key="1">
    <source>
        <dbReference type="ARBA" id="ARBA00004370"/>
    </source>
</evidence>
<dbReference type="SMART" id="SM00052">
    <property type="entry name" value="EAL"/>
    <property type="match status" value="1"/>
</dbReference>
<dbReference type="GO" id="GO:0016301">
    <property type="term" value="F:kinase activity"/>
    <property type="evidence" value="ECO:0007669"/>
    <property type="project" value="UniProtKB-KW"/>
</dbReference>
<dbReference type="InterPro" id="IPR001610">
    <property type="entry name" value="PAC"/>
</dbReference>
<dbReference type="Pfam" id="PF08447">
    <property type="entry name" value="PAS_3"/>
    <property type="match status" value="1"/>
</dbReference>
<dbReference type="SUPFAM" id="SSF103190">
    <property type="entry name" value="Sensory domain-like"/>
    <property type="match status" value="1"/>
</dbReference>
<keyword evidence="4" id="KW-0547">Nucleotide-binding</keyword>
<dbReference type="Pfam" id="PF00990">
    <property type="entry name" value="GGDEF"/>
    <property type="match status" value="1"/>
</dbReference>
<dbReference type="Gene3D" id="3.30.70.270">
    <property type="match status" value="1"/>
</dbReference>
<dbReference type="NCBIfam" id="TIGR00229">
    <property type="entry name" value="sensory_box"/>
    <property type="match status" value="1"/>
</dbReference>
<dbReference type="Pfam" id="PF00672">
    <property type="entry name" value="HAMP"/>
    <property type="match status" value="1"/>
</dbReference>
<dbReference type="InterPro" id="IPR052155">
    <property type="entry name" value="Biofilm_reg_signaling"/>
</dbReference>
<dbReference type="EMBL" id="AP018738">
    <property type="protein sequence ID" value="BBE51069.1"/>
    <property type="molecule type" value="Genomic_DNA"/>
</dbReference>
<dbReference type="PANTHER" id="PTHR44757">
    <property type="entry name" value="DIGUANYLATE CYCLASE DGCP"/>
    <property type="match status" value="1"/>
</dbReference>
<dbReference type="GO" id="GO:0000160">
    <property type="term" value="P:phosphorelay signal transduction system"/>
    <property type="evidence" value="ECO:0007669"/>
    <property type="project" value="UniProtKB-KW"/>
</dbReference>
<dbReference type="InterPro" id="IPR000014">
    <property type="entry name" value="PAS"/>
</dbReference>
<reference evidence="14 15" key="1">
    <citation type="submission" date="2018-06" db="EMBL/GenBank/DDBJ databases">
        <title>OYT1 Genome Sequencing.</title>
        <authorList>
            <person name="Kato S."/>
            <person name="Itoh T."/>
            <person name="Ohkuma M."/>
        </authorList>
    </citation>
    <scope>NUCLEOTIDE SEQUENCE [LARGE SCALE GENOMIC DNA]</scope>
    <source>
        <strain evidence="14 15">OYT1</strain>
    </source>
</reference>
<evidence type="ECO:0000256" key="8">
    <source>
        <dbReference type="ARBA" id="ARBA00051114"/>
    </source>
</evidence>
<dbReference type="InterPro" id="IPR000160">
    <property type="entry name" value="GGDEF_dom"/>
</dbReference>
<dbReference type="GO" id="GO:0016020">
    <property type="term" value="C:membrane"/>
    <property type="evidence" value="ECO:0007669"/>
    <property type="project" value="UniProtKB-SubCell"/>
</dbReference>
<feature type="domain" description="HAMP" evidence="12">
    <location>
        <begin position="300"/>
        <end position="353"/>
    </location>
</feature>
<dbReference type="FunFam" id="3.30.70.270:FF:000001">
    <property type="entry name" value="Diguanylate cyclase domain protein"/>
    <property type="match status" value="1"/>
</dbReference>
<evidence type="ECO:0000256" key="5">
    <source>
        <dbReference type="ARBA" id="ARBA00022777"/>
    </source>
</evidence>
<comment type="subcellular location">
    <subcellularLocation>
        <location evidence="1">Membrane</location>
    </subcellularLocation>
</comment>
<dbReference type="InterPro" id="IPR029016">
    <property type="entry name" value="GAF-like_dom_sf"/>
</dbReference>
<dbReference type="PROSITE" id="PS50887">
    <property type="entry name" value="GGDEF"/>
    <property type="match status" value="1"/>
</dbReference>
<keyword evidence="9" id="KW-0472">Membrane</keyword>
<keyword evidence="6" id="KW-0067">ATP-binding</keyword>
<dbReference type="AlphaFoldDB" id="A0A2Z6GCM3"/>
<keyword evidence="2" id="KW-0597">Phosphoprotein</keyword>
<dbReference type="GO" id="GO:0071111">
    <property type="term" value="F:cyclic-guanylate-specific phosphodiesterase activity"/>
    <property type="evidence" value="ECO:0007669"/>
    <property type="project" value="UniProtKB-EC"/>
</dbReference>
<accession>A0A2Z6GCM3</accession>
<dbReference type="SUPFAM" id="SSF55073">
    <property type="entry name" value="Nucleotide cyclase"/>
    <property type="match status" value="1"/>
</dbReference>
<organism evidence="14 15">
    <name type="scientific">Ferriphaselus amnicola</name>
    <dbReference type="NCBI Taxonomy" id="1188319"/>
    <lineage>
        <taxon>Bacteria</taxon>
        <taxon>Pseudomonadati</taxon>
        <taxon>Pseudomonadota</taxon>
        <taxon>Betaproteobacteria</taxon>
        <taxon>Nitrosomonadales</taxon>
        <taxon>Gallionellaceae</taxon>
        <taxon>Ferriphaselus</taxon>
    </lineage>
</organism>
<dbReference type="OrthoDB" id="9813903at2"/>
<evidence type="ECO:0000259" key="13">
    <source>
        <dbReference type="PROSITE" id="PS50887"/>
    </source>
</evidence>
<evidence type="ECO:0000256" key="9">
    <source>
        <dbReference type="SAM" id="Phobius"/>
    </source>
</evidence>
<dbReference type="Gene3D" id="3.30.450.40">
    <property type="match status" value="1"/>
</dbReference>
<evidence type="ECO:0000256" key="6">
    <source>
        <dbReference type="ARBA" id="ARBA00022840"/>
    </source>
</evidence>
<dbReference type="GO" id="GO:0005524">
    <property type="term" value="F:ATP binding"/>
    <property type="evidence" value="ECO:0007669"/>
    <property type="project" value="UniProtKB-KW"/>
</dbReference>
<dbReference type="InterPro" id="IPR013655">
    <property type="entry name" value="PAS_fold_3"/>
</dbReference>
<dbReference type="FunFam" id="3.20.20.450:FF:000001">
    <property type="entry name" value="Cyclic di-GMP phosphodiesterase yahA"/>
    <property type="match status" value="1"/>
</dbReference>
<evidence type="ECO:0000256" key="7">
    <source>
        <dbReference type="ARBA" id="ARBA00023012"/>
    </source>
</evidence>
<evidence type="ECO:0000256" key="3">
    <source>
        <dbReference type="ARBA" id="ARBA00022679"/>
    </source>
</evidence>
<feature type="domain" description="PAC" evidence="10">
    <location>
        <begin position="439"/>
        <end position="491"/>
    </location>
</feature>
<dbReference type="CDD" id="cd01949">
    <property type="entry name" value="GGDEF"/>
    <property type="match status" value="1"/>
</dbReference>
<keyword evidence="3" id="KW-0808">Transferase</keyword>
<dbReference type="InterPro" id="IPR035919">
    <property type="entry name" value="EAL_sf"/>
</dbReference>
<dbReference type="InterPro" id="IPR043128">
    <property type="entry name" value="Rev_trsase/Diguanyl_cyclase"/>
</dbReference>
<evidence type="ECO:0000256" key="4">
    <source>
        <dbReference type="ARBA" id="ARBA00022741"/>
    </source>
</evidence>
<dbReference type="SMART" id="SM00267">
    <property type="entry name" value="GGDEF"/>
    <property type="match status" value="1"/>
</dbReference>
<dbReference type="KEGG" id="fam:OYT1_ch1521"/>
<dbReference type="InterPro" id="IPR003660">
    <property type="entry name" value="HAMP_dom"/>
</dbReference>
<dbReference type="InterPro" id="IPR003018">
    <property type="entry name" value="GAF"/>
</dbReference>
<sequence>MKPPLTIRAQLFALVAAIAVPMIGILAYTIYDAAQQRVVEAKLTAHMLAAATASDVNRVLASNRDFLVQMAKRPLIRKMDARNCDQVLWDFRGLFPKSANMTVIDMKGTAICSAVPQPGGKPVSVAKAPWFKRSLVQDELVVSDPFFGPITGRWVTVLTYPIHDDHGKKIGFLGLPLDLALYEPNLSNVPMIPSTAIGIVTEDGAFVWRNLDTEKWVGKKHTNNKTLNNILAGRDGEMEGIDSVPRLYHVDRVEDSGWTVYVGIPTSYVYSQLREAVLRNVLLGLSSLLLIFGVAWLIARQISRPIGALAVASRALRQGHEDARAEIDGPPEIREVAQEFNEMLNVRLKATAALRASEAKLSEALRIARMGHWEYEVASDEFIFNDQYYSLHETTAVAMGGYRMRSADFARRLVHPDSTSQVGATIQLALKSDDQNALIQVEARILCPSGEMRWVQVRLRIEKNDQGEVARLIGVNQDITEHKHSEQTQVRLNRALKLLSDCNTALVHAVDESTLLKDICGLIVAEGGYRMAWVGYAEHDAEKSVRPVAQCGDESEYLSVVGIRWSDIEQGRGPTGTAIRTGQTDINPDFRTHSRMALWREAALERGYLSSIALPLNNRTHILGALTIYSGEEDAFGAEEVRLLEELANDLAYGIETLRTRVEHEEAEKQLEFLAHHDMLTGLPNRLLLRDRYEQAIAQADRMHSGVAVLFLDLDNFKQVNDTLGHNYGDQLLVHVVERLRGCLRDADTISRQGGDEFVILLTNLRDLAVISGIAQQIIETFTTPFEIDTYSINTTFSIGVSLYPDDGKEFDMLLRNADTALYQAKDSGRDTYRFFSEKMSIDAQEQLQLQGQLRSAVKNQEFILHYQPQIDIASGRLIGTEALVRWQHPELGLLPPGKFIPLAERSGLVIPMGDWVLSEACRQAQVWRDKGHALVMAVNLSALQFKRGNLLETVSHALKRSGLPAELLELELTESILLQDIDVAIKTLRSLRDMGVKLSIDDFGTGYSSLSYLKRLAVNKLKIDQSFVRDLAEDVDSAAIVRAIIQLGHTLQLTVIAEGVETDAQLAFLRNYGCDEAQGYLYSRPVPATEFVKLLS</sequence>
<evidence type="ECO:0000259" key="12">
    <source>
        <dbReference type="PROSITE" id="PS50885"/>
    </source>
</evidence>
<dbReference type="SUPFAM" id="SSF55785">
    <property type="entry name" value="PYP-like sensor domain (PAS domain)"/>
    <property type="match status" value="1"/>
</dbReference>
<dbReference type="Pfam" id="PF00563">
    <property type="entry name" value="EAL"/>
    <property type="match status" value="1"/>
</dbReference>
<feature type="transmembrane region" description="Helical" evidence="9">
    <location>
        <begin position="12"/>
        <end position="31"/>
    </location>
</feature>
<dbReference type="InterPro" id="IPR000700">
    <property type="entry name" value="PAS-assoc_C"/>
</dbReference>
<feature type="domain" description="EAL" evidence="11">
    <location>
        <begin position="847"/>
        <end position="1097"/>
    </location>
</feature>
<dbReference type="CDD" id="cd01948">
    <property type="entry name" value="EAL"/>
    <property type="match status" value="1"/>
</dbReference>
<keyword evidence="15" id="KW-1185">Reference proteome</keyword>
<dbReference type="Pfam" id="PF13185">
    <property type="entry name" value="GAF_2"/>
    <property type="match status" value="1"/>
</dbReference>
<dbReference type="InterPro" id="IPR029151">
    <property type="entry name" value="Sensor-like_sf"/>
</dbReference>